<dbReference type="UniPathway" id="UPA00084">
    <property type="reaction ID" value="UER00504"/>
</dbReference>
<dbReference type="Pfam" id="PF04608">
    <property type="entry name" value="PgpA"/>
    <property type="match status" value="1"/>
</dbReference>
<keyword evidence="1" id="KW-0443">Lipid metabolism</keyword>
<feature type="transmembrane region" description="Helical" evidence="2">
    <location>
        <begin position="156"/>
        <end position="175"/>
    </location>
</feature>
<feature type="transmembrane region" description="Helical" evidence="2">
    <location>
        <begin position="36"/>
        <end position="62"/>
    </location>
</feature>
<keyword evidence="5" id="KW-1185">Reference proteome</keyword>
<feature type="domain" description="YutG/PgpA" evidence="3">
    <location>
        <begin position="36"/>
        <end position="174"/>
    </location>
</feature>
<dbReference type="EMBL" id="RRUE01000002">
    <property type="protein sequence ID" value="RRN44254.1"/>
    <property type="molecule type" value="Genomic_DNA"/>
</dbReference>
<gene>
    <name evidence="4" type="ORF">EHV23_13055</name>
</gene>
<comment type="pathway">
    <text evidence="1">Phospholipid metabolism; phosphatidylglycerol biosynthesis; phosphatidylglycerol from CDP-diacylglycerol: step 2/2.</text>
</comment>
<dbReference type="Proteomes" id="UP000270261">
    <property type="component" value="Unassembled WGS sequence"/>
</dbReference>
<keyword evidence="1" id="KW-0378">Hydrolase</keyword>
<comment type="subcellular location">
    <subcellularLocation>
        <location evidence="1">Cell inner membrane</location>
        <topology evidence="1">Multi-pass membrane protein</topology>
    </subcellularLocation>
</comment>
<dbReference type="PIRSF" id="PIRSF006162">
    <property type="entry name" value="PgpA"/>
    <property type="match status" value="1"/>
</dbReference>
<dbReference type="InterPro" id="IPR007686">
    <property type="entry name" value="YutG/PgpA"/>
</dbReference>
<keyword evidence="2" id="KW-1133">Transmembrane helix</keyword>
<dbReference type="CDD" id="cd06971">
    <property type="entry name" value="PgpA"/>
    <property type="match status" value="1"/>
</dbReference>
<evidence type="ECO:0000256" key="2">
    <source>
        <dbReference type="SAM" id="Phobius"/>
    </source>
</evidence>
<keyword evidence="1" id="KW-1208">Phospholipid metabolism</keyword>
<feature type="transmembrane region" description="Helical" evidence="2">
    <location>
        <begin position="110"/>
        <end position="136"/>
    </location>
</feature>
<dbReference type="PANTHER" id="PTHR36305">
    <property type="entry name" value="PHOSPHATIDYLGLYCEROPHOSPHATASE A"/>
    <property type="match status" value="1"/>
</dbReference>
<dbReference type="EC" id="3.1.3.27" evidence="1"/>
<name>A0A3R8NRM9_9BURK</name>
<dbReference type="GO" id="GO:0009395">
    <property type="term" value="P:phospholipid catabolic process"/>
    <property type="evidence" value="ECO:0007669"/>
    <property type="project" value="UniProtKB-KW"/>
</dbReference>
<evidence type="ECO:0000313" key="5">
    <source>
        <dbReference type="Proteomes" id="UP000270261"/>
    </source>
</evidence>
<evidence type="ECO:0000313" key="4">
    <source>
        <dbReference type="EMBL" id="RRN44254.1"/>
    </source>
</evidence>
<organism evidence="4 5">
    <name type="scientific">Lautropia dentalis</name>
    <dbReference type="NCBI Taxonomy" id="2490857"/>
    <lineage>
        <taxon>Bacteria</taxon>
        <taxon>Pseudomonadati</taxon>
        <taxon>Pseudomonadota</taxon>
        <taxon>Betaproteobacteria</taxon>
        <taxon>Burkholderiales</taxon>
        <taxon>Burkholderiaceae</taxon>
        <taxon>Lautropia</taxon>
    </lineage>
</organism>
<keyword evidence="1 2" id="KW-0812">Transmembrane</keyword>
<keyword evidence="1" id="KW-0595">Phospholipid degradation</keyword>
<comment type="function">
    <text evidence="1">Lipid phosphatase which dephosphorylates phosphatidylglycerophosphate (PGP) to phosphatidylglycerol (PG).</text>
</comment>
<keyword evidence="1" id="KW-0460">Magnesium</keyword>
<accession>A0A3R8NRM9</accession>
<keyword evidence="1" id="KW-0479">Metal-binding</keyword>
<dbReference type="InterPro" id="IPR036681">
    <property type="entry name" value="PgpA-like_sf"/>
</dbReference>
<dbReference type="InterPro" id="IPR026037">
    <property type="entry name" value="PgpA"/>
</dbReference>
<dbReference type="PANTHER" id="PTHR36305:SF1">
    <property type="entry name" value="PHOSPHATIDYLGLYCEROPHOSPHATASE A"/>
    <property type="match status" value="1"/>
</dbReference>
<proteinExistence type="predicted"/>
<dbReference type="SUPFAM" id="SSF101307">
    <property type="entry name" value="YutG-like"/>
    <property type="match status" value="1"/>
</dbReference>
<comment type="caution">
    <text evidence="4">The sequence shown here is derived from an EMBL/GenBank/DDBJ whole genome shotgun (WGS) entry which is preliminary data.</text>
</comment>
<keyword evidence="1" id="KW-0997">Cell inner membrane</keyword>
<dbReference type="RefSeq" id="WP_125096450.1">
    <property type="nucleotide sequence ID" value="NZ_RRUE01000002.1"/>
</dbReference>
<dbReference type="AlphaFoldDB" id="A0A3R8NRM9"/>
<dbReference type="GO" id="GO:0046872">
    <property type="term" value="F:metal ion binding"/>
    <property type="evidence" value="ECO:0007669"/>
    <property type="project" value="UniProtKB-KW"/>
</dbReference>
<evidence type="ECO:0000256" key="1">
    <source>
        <dbReference type="PIRNR" id="PIRNR006162"/>
    </source>
</evidence>
<dbReference type="GO" id="GO:0008962">
    <property type="term" value="F:phosphatidylglycerophosphatase activity"/>
    <property type="evidence" value="ECO:0007669"/>
    <property type="project" value="UniProtKB-EC"/>
</dbReference>
<reference evidence="4 5" key="1">
    <citation type="submission" date="2018-11" db="EMBL/GenBank/DDBJ databases">
        <title>Genome sequencing of Lautropia sp. KCOM 2505 (= ChDC F240).</title>
        <authorList>
            <person name="Kook J.-K."/>
            <person name="Park S.-N."/>
            <person name="Lim Y.K."/>
        </authorList>
    </citation>
    <scope>NUCLEOTIDE SEQUENCE [LARGE SCALE GENOMIC DNA]</scope>
    <source>
        <strain evidence="4 5">KCOM 2505</strain>
    </source>
</reference>
<keyword evidence="1" id="KW-0442">Lipid degradation</keyword>
<dbReference type="OrthoDB" id="9804091at2"/>
<keyword evidence="1 2" id="KW-0472">Membrane</keyword>
<feature type="transmembrane region" description="Helical" evidence="2">
    <location>
        <begin position="68"/>
        <end position="89"/>
    </location>
</feature>
<keyword evidence="1" id="KW-1003">Cell membrane</keyword>
<dbReference type="GO" id="GO:0005886">
    <property type="term" value="C:plasma membrane"/>
    <property type="evidence" value="ECO:0007669"/>
    <property type="project" value="UniProtKB-SubCell"/>
</dbReference>
<evidence type="ECO:0000259" key="3">
    <source>
        <dbReference type="Pfam" id="PF04608"/>
    </source>
</evidence>
<sequence length="180" mass="19806">MNDNKAEDVTDLVREDGSFGRIRPSFEFMKPRLSRWIAFGLGSGLTGVAPGTFGTLFAWISFALLAPVIGGSGMGVLLAVGLVLGHWAIERTGRDVGAHDHSAIVWDEIVAFWLVLWIVGGDFSTQLMAFLLFRFFDIVKPAPIRTIDSQWQNATGVLLDDLIAAFYTVLVMAIWTRLFG</sequence>
<comment type="cofactor">
    <cofactor evidence="1">
        <name>Mg(2+)</name>
        <dbReference type="ChEBI" id="CHEBI:18420"/>
    </cofactor>
</comment>
<dbReference type="GO" id="GO:0006655">
    <property type="term" value="P:phosphatidylglycerol biosynthetic process"/>
    <property type="evidence" value="ECO:0007669"/>
    <property type="project" value="UniProtKB-UniPathway"/>
</dbReference>
<comment type="catalytic activity">
    <reaction evidence="1">
        <text>a 1,2-diacyl-sn-glycero-3-phospho-(1'-sn-glycero-3'-phosphate) + H2O = a 1,2-diacyl-sn-glycero-3-phospho-(1'-sn-glycerol) + phosphate</text>
        <dbReference type="Rhea" id="RHEA:33751"/>
        <dbReference type="ChEBI" id="CHEBI:15377"/>
        <dbReference type="ChEBI" id="CHEBI:43474"/>
        <dbReference type="ChEBI" id="CHEBI:60110"/>
        <dbReference type="ChEBI" id="CHEBI:64716"/>
        <dbReference type="EC" id="3.1.3.27"/>
    </reaction>
</comment>
<protein>
    <recommendedName>
        <fullName evidence="1">Phosphatidylglycerophosphatase A</fullName>
        <ecNumber evidence="1">3.1.3.27</ecNumber>
    </recommendedName>
    <alternativeName>
        <fullName evidence="1">Phosphatidylglycerolphosphate phosphatase A</fullName>
    </alternativeName>
</protein>